<evidence type="ECO:0000313" key="1">
    <source>
        <dbReference type="EMBL" id="QED26325.1"/>
    </source>
</evidence>
<organism evidence="1 2">
    <name type="scientific">Microvenator marinus</name>
    <dbReference type="NCBI Taxonomy" id="2600177"/>
    <lineage>
        <taxon>Bacteria</taxon>
        <taxon>Deltaproteobacteria</taxon>
        <taxon>Bradymonadales</taxon>
        <taxon>Microvenatoraceae</taxon>
        <taxon>Microvenator</taxon>
    </lineage>
</organism>
<dbReference type="InterPro" id="IPR012022">
    <property type="entry name" value="UCP005295"/>
</dbReference>
<name>A0A5B8XL35_9DELT</name>
<dbReference type="KEGG" id="bbae:FRD01_03455"/>
<dbReference type="EMBL" id="CP042467">
    <property type="protein sequence ID" value="QED26325.1"/>
    <property type="molecule type" value="Genomic_DNA"/>
</dbReference>
<sequence length="253" mass="27924">MALGLFDAHLHTSCRTQEDLHNLSYFGVTHLFTSAYFSTCPKTLDELRGRWDEFMKYERARLAAADIHAFLGLGLTARNFPGRGYAEVLGLLETYLSQGEIAGLGPIGVFGDNANEWDLFKSQLRLAREFSVPVVISPPDDLRVTMTYKMLDVIVADKIDNANVLVLDVNRISLEAVLASGVYAGLRVVGDFESAVELSKSSLGERITVATNAGEGPVDVLALAKLERELEPGTQTRKILFDNAYAFFSRNDR</sequence>
<evidence type="ECO:0000313" key="2">
    <source>
        <dbReference type="Proteomes" id="UP000321595"/>
    </source>
</evidence>
<dbReference type="InterPro" id="IPR032466">
    <property type="entry name" value="Metal_Hydrolase"/>
</dbReference>
<dbReference type="Proteomes" id="UP000321595">
    <property type="component" value="Chromosome"/>
</dbReference>
<dbReference type="SUPFAM" id="SSF51556">
    <property type="entry name" value="Metallo-dependent hydrolases"/>
    <property type="match status" value="1"/>
</dbReference>
<dbReference type="RefSeq" id="WP_146957674.1">
    <property type="nucleotide sequence ID" value="NZ_CP042467.1"/>
</dbReference>
<dbReference type="PANTHER" id="PTHR42658:SF1">
    <property type="entry name" value="HYDROLASE TATD"/>
    <property type="match status" value="1"/>
</dbReference>
<dbReference type="PANTHER" id="PTHR42658">
    <property type="entry name" value="HYDROLASE TATD"/>
    <property type="match status" value="1"/>
</dbReference>
<proteinExistence type="predicted"/>
<accession>A0A5B8XL35</accession>
<dbReference type="OrthoDB" id="9783157at2"/>
<reference evidence="1 2" key="1">
    <citation type="submission" date="2019-08" db="EMBL/GenBank/DDBJ databases">
        <authorList>
            <person name="Liang Q."/>
        </authorList>
    </citation>
    <scope>NUCLEOTIDE SEQUENCE [LARGE SCALE GENOMIC DNA]</scope>
    <source>
        <strain evidence="1 2">V1718</strain>
    </source>
</reference>
<dbReference type="Gene3D" id="3.20.20.140">
    <property type="entry name" value="Metal-dependent hydrolases"/>
    <property type="match status" value="1"/>
</dbReference>
<keyword evidence="2" id="KW-1185">Reference proteome</keyword>
<gene>
    <name evidence="1" type="ORF">FRD01_03455</name>
</gene>
<dbReference type="AlphaFoldDB" id="A0A5B8XL35"/>
<protein>
    <submittedName>
        <fullName evidence="1">Uncharacterized protein</fullName>
    </submittedName>
</protein>